<gene>
    <name evidence="5" type="ORF">C8F04DRAFT_1067962</name>
</gene>
<proteinExistence type="inferred from homology"/>
<dbReference type="PANTHER" id="PTHR13031">
    <property type="entry name" value="RIBONUCLEASE P SUBUNIT P30"/>
    <property type="match status" value="1"/>
</dbReference>
<sequence length="398" mass="42200">MFFDLNVPVHHPQQSSAQSSSKKNKGKQPQQVVDVSYSPGQIGAIEAKLDLLVHLGYTVLALNQTVQTAVAPKSHVNILDSLVAQLKSRPGVILLKRLTIILDQDSEKGFGLTPANAAIFKPYDLISLVPTTLPTFSLACLSHSQPSALTAHIISLPLTLRLDFRMKHTLVRTALKNGAVFEINYVGALGGDHDATLIDAGAAESGATAKRNWWATAKEVTRVTKGKGLVVSGGVVAAADLRAPKDVANLITLLGLAQEVSHSASTKIPKSLVLRAQTRQTYRAVFSDPVLVIPEGTSITLDSNAGQGTVSPPEPSDNRSGGSGKDGTPMTLDSNPGQGAVPPPKLSDNRSGGSEKKRAREDESEDLGVSLKTSTTVPDPVEGSSRKKKRKKNNQEAR</sequence>
<name>A0AAD6XH89_9AGAR</name>
<feature type="region of interest" description="Disordered" evidence="4">
    <location>
        <begin position="299"/>
        <end position="398"/>
    </location>
</feature>
<dbReference type="Gene3D" id="3.20.20.140">
    <property type="entry name" value="Metal-dependent hydrolases"/>
    <property type="match status" value="1"/>
</dbReference>
<dbReference type="Proteomes" id="UP001218188">
    <property type="component" value="Unassembled WGS sequence"/>
</dbReference>
<evidence type="ECO:0000313" key="6">
    <source>
        <dbReference type="Proteomes" id="UP001218188"/>
    </source>
</evidence>
<keyword evidence="3" id="KW-0819">tRNA processing</keyword>
<feature type="region of interest" description="Disordered" evidence="4">
    <location>
        <begin position="1"/>
        <end position="32"/>
    </location>
</feature>
<protein>
    <submittedName>
        <fullName evidence="5">PHP domain-like protein</fullName>
    </submittedName>
</protein>
<organism evidence="5 6">
    <name type="scientific">Mycena alexandri</name>
    <dbReference type="NCBI Taxonomy" id="1745969"/>
    <lineage>
        <taxon>Eukaryota</taxon>
        <taxon>Fungi</taxon>
        <taxon>Dikarya</taxon>
        <taxon>Basidiomycota</taxon>
        <taxon>Agaricomycotina</taxon>
        <taxon>Agaricomycetes</taxon>
        <taxon>Agaricomycetidae</taxon>
        <taxon>Agaricales</taxon>
        <taxon>Marasmiineae</taxon>
        <taxon>Mycenaceae</taxon>
        <taxon>Mycena</taxon>
    </lineage>
</organism>
<dbReference type="Pfam" id="PF01876">
    <property type="entry name" value="RNase_P_p30"/>
    <property type="match status" value="1"/>
</dbReference>
<dbReference type="AlphaFoldDB" id="A0AAD6XH89"/>
<feature type="compositionally biased region" description="Polar residues" evidence="4">
    <location>
        <begin position="299"/>
        <end position="310"/>
    </location>
</feature>
<comment type="subcellular location">
    <subcellularLocation>
        <location evidence="1">Nucleus</location>
    </subcellularLocation>
</comment>
<feature type="compositionally biased region" description="Low complexity" evidence="4">
    <location>
        <begin position="13"/>
        <end position="31"/>
    </location>
</feature>
<dbReference type="GO" id="GO:0005655">
    <property type="term" value="C:nucleolar ribonuclease P complex"/>
    <property type="evidence" value="ECO:0007669"/>
    <property type="project" value="TreeGrafter"/>
</dbReference>
<accession>A0AAD6XH89</accession>
<dbReference type="EMBL" id="JARJCM010000005">
    <property type="protein sequence ID" value="KAJ7045174.1"/>
    <property type="molecule type" value="Genomic_DNA"/>
</dbReference>
<keyword evidence="6" id="KW-1185">Reference proteome</keyword>
<evidence type="ECO:0000256" key="1">
    <source>
        <dbReference type="ARBA" id="ARBA00004123"/>
    </source>
</evidence>
<evidence type="ECO:0000256" key="3">
    <source>
        <dbReference type="ARBA" id="ARBA00022694"/>
    </source>
</evidence>
<reference evidence="5" key="1">
    <citation type="submission" date="2023-03" db="EMBL/GenBank/DDBJ databases">
        <title>Massive genome expansion in bonnet fungi (Mycena s.s.) driven by repeated elements and novel gene families across ecological guilds.</title>
        <authorList>
            <consortium name="Lawrence Berkeley National Laboratory"/>
            <person name="Harder C.B."/>
            <person name="Miyauchi S."/>
            <person name="Viragh M."/>
            <person name="Kuo A."/>
            <person name="Thoen E."/>
            <person name="Andreopoulos B."/>
            <person name="Lu D."/>
            <person name="Skrede I."/>
            <person name="Drula E."/>
            <person name="Henrissat B."/>
            <person name="Morin E."/>
            <person name="Kohler A."/>
            <person name="Barry K."/>
            <person name="LaButti K."/>
            <person name="Morin E."/>
            <person name="Salamov A."/>
            <person name="Lipzen A."/>
            <person name="Mereny Z."/>
            <person name="Hegedus B."/>
            <person name="Baldrian P."/>
            <person name="Stursova M."/>
            <person name="Weitz H."/>
            <person name="Taylor A."/>
            <person name="Grigoriev I.V."/>
            <person name="Nagy L.G."/>
            <person name="Martin F."/>
            <person name="Kauserud H."/>
        </authorList>
    </citation>
    <scope>NUCLEOTIDE SEQUENCE</scope>
    <source>
        <strain evidence="5">CBHHK200</strain>
    </source>
</reference>
<feature type="non-terminal residue" evidence="5">
    <location>
        <position position="1"/>
    </location>
</feature>
<evidence type="ECO:0000256" key="2">
    <source>
        <dbReference type="ARBA" id="ARBA00007331"/>
    </source>
</evidence>
<dbReference type="InterPro" id="IPR016195">
    <property type="entry name" value="Pol/histidinol_Pase-like"/>
</dbReference>
<evidence type="ECO:0000313" key="5">
    <source>
        <dbReference type="EMBL" id="KAJ7045174.1"/>
    </source>
</evidence>
<dbReference type="SUPFAM" id="SSF89550">
    <property type="entry name" value="PHP domain-like"/>
    <property type="match status" value="1"/>
</dbReference>
<dbReference type="InterPro" id="IPR002738">
    <property type="entry name" value="RNase_P_p30"/>
</dbReference>
<dbReference type="GO" id="GO:0003723">
    <property type="term" value="F:RNA binding"/>
    <property type="evidence" value="ECO:0007669"/>
    <property type="project" value="TreeGrafter"/>
</dbReference>
<dbReference type="GO" id="GO:0008033">
    <property type="term" value="P:tRNA processing"/>
    <property type="evidence" value="ECO:0007669"/>
    <property type="project" value="UniProtKB-KW"/>
</dbReference>
<comment type="similarity">
    <text evidence="2">Belongs to the eukaryotic/archaeal RNase P protein component 3 family.</text>
</comment>
<comment type="caution">
    <text evidence="5">The sequence shown here is derived from an EMBL/GenBank/DDBJ whole genome shotgun (WGS) entry which is preliminary data.</text>
</comment>
<dbReference type="PANTHER" id="PTHR13031:SF0">
    <property type="entry name" value="RIBONUCLEASE P PROTEIN SUBUNIT P30"/>
    <property type="match status" value="1"/>
</dbReference>
<evidence type="ECO:0000256" key="4">
    <source>
        <dbReference type="SAM" id="MobiDB-lite"/>
    </source>
</evidence>